<dbReference type="RefSeq" id="WP_127340832.1">
    <property type="nucleotide sequence ID" value="NZ_QWDM01000025.1"/>
</dbReference>
<dbReference type="Pfam" id="PF00004">
    <property type="entry name" value="AAA"/>
    <property type="match status" value="1"/>
</dbReference>
<name>A0A434A0J6_9FLAO</name>
<keyword evidence="3 5" id="KW-0067">ATP-binding</keyword>
<dbReference type="InterPro" id="IPR003959">
    <property type="entry name" value="ATPase_AAA_core"/>
</dbReference>
<keyword evidence="6" id="KW-1185">Reference proteome</keyword>
<dbReference type="CDD" id="cd19481">
    <property type="entry name" value="RecA-like_protease"/>
    <property type="match status" value="1"/>
</dbReference>
<evidence type="ECO:0000259" key="4">
    <source>
        <dbReference type="SMART" id="SM00382"/>
    </source>
</evidence>
<dbReference type="GO" id="GO:0016887">
    <property type="term" value="F:ATP hydrolysis activity"/>
    <property type="evidence" value="ECO:0007669"/>
    <property type="project" value="InterPro"/>
</dbReference>
<dbReference type="AlphaFoldDB" id="A0A434A0J6"/>
<evidence type="ECO:0000256" key="1">
    <source>
        <dbReference type="ARBA" id="ARBA00006914"/>
    </source>
</evidence>
<dbReference type="Proteomes" id="UP000288102">
    <property type="component" value="Unassembled WGS sequence"/>
</dbReference>
<proteinExistence type="inferred from homology"/>
<dbReference type="SMART" id="SM00382">
    <property type="entry name" value="AAA"/>
    <property type="match status" value="1"/>
</dbReference>
<gene>
    <name evidence="5" type="ORF">D0817_24095</name>
</gene>
<dbReference type="InterPro" id="IPR003593">
    <property type="entry name" value="AAA+_ATPase"/>
</dbReference>
<dbReference type="GO" id="GO:0005524">
    <property type="term" value="F:ATP binding"/>
    <property type="evidence" value="ECO:0007669"/>
    <property type="project" value="UniProtKB-KW"/>
</dbReference>
<dbReference type="EMBL" id="QWDM01000025">
    <property type="protein sequence ID" value="RUT67881.1"/>
    <property type="molecule type" value="Genomic_DNA"/>
</dbReference>
<dbReference type="PANTHER" id="PTHR23073">
    <property type="entry name" value="26S PROTEASOME REGULATORY SUBUNIT"/>
    <property type="match status" value="1"/>
</dbReference>
<accession>A0A434A0J6</accession>
<keyword evidence="2" id="KW-0547">Nucleotide-binding</keyword>
<organism evidence="5 6">
    <name type="scientific">Flavobacterium cupreum</name>
    <dbReference type="NCBI Taxonomy" id="2133766"/>
    <lineage>
        <taxon>Bacteria</taxon>
        <taxon>Pseudomonadati</taxon>
        <taxon>Bacteroidota</taxon>
        <taxon>Flavobacteriia</taxon>
        <taxon>Flavobacteriales</taxon>
        <taxon>Flavobacteriaceae</taxon>
        <taxon>Flavobacterium</taxon>
    </lineage>
</organism>
<dbReference type="InterPro" id="IPR050221">
    <property type="entry name" value="26S_Proteasome_ATPase"/>
</dbReference>
<dbReference type="InterPro" id="IPR027417">
    <property type="entry name" value="P-loop_NTPase"/>
</dbReference>
<dbReference type="Gene3D" id="3.40.50.300">
    <property type="entry name" value="P-loop containing nucleotide triphosphate hydrolases"/>
    <property type="match status" value="1"/>
</dbReference>
<evidence type="ECO:0000313" key="6">
    <source>
        <dbReference type="Proteomes" id="UP000288102"/>
    </source>
</evidence>
<dbReference type="SUPFAM" id="SSF52540">
    <property type="entry name" value="P-loop containing nucleoside triphosphate hydrolases"/>
    <property type="match status" value="1"/>
</dbReference>
<sequence length="455" mass="51885">METNPNLLVLDREMDWLQKVIDQVICSYLLQEGHENHWMDIPLPEASAETEGSVYYQKLEEWNLNLFERLCLALILAPQIKPEALDIFFSKNALYDRGFTEFGGVINKNHSGFIPTGQTLSFLITAVNPELKVEILQVLSAANILAKEQVLVLESTESSVPLLNQTITVNERWLHYFITGTLPRLEHSVSFPAQQITTNLSWSDLVLENHVMEQVMEINAWLNHGETLMTEWGLENKIKAGYRTLFYGPPGTGKTLTATLLGKNTNREVYRVDLSMIVSKYIGETEKNLSKIFDVAQHKDWILFFDEADALFGKRTSASYSNDRHANQQTGYLLQRIEDFPGVVILASNLKENMDEAFSRRFQSMIHFGMPAPEERLLLWENAFSGKCKLDPAIDLENIAEQYELAGGAIINVLRYCALKAIQQNETIVGFQDLLEGIRREFKKENRTLSVTQMN</sequence>
<comment type="similarity">
    <text evidence="1">Belongs to the AAA ATPase family.</text>
</comment>
<evidence type="ECO:0000256" key="2">
    <source>
        <dbReference type="ARBA" id="ARBA00022741"/>
    </source>
</evidence>
<feature type="domain" description="AAA+ ATPase" evidence="4">
    <location>
        <begin position="240"/>
        <end position="372"/>
    </location>
</feature>
<protein>
    <submittedName>
        <fullName evidence="5">ATP-binding protein</fullName>
    </submittedName>
</protein>
<reference evidence="6" key="1">
    <citation type="journal article" date="2019" name="Syst. Appl. Microbiol.">
        <title>Flavobacterium circumlabens sp. nov. and Flavobacterium cupreum sp. nov., two psychrotrophic species isolated from Antarctic environmental samples.</title>
        <authorList>
            <person name="Kralova S."/>
            <person name="Busse H.-J."/>
            <person name="Svec P."/>
            <person name="Maslanova I."/>
            <person name="Stankova E."/>
            <person name="Bartak M."/>
            <person name="Sedlacek I."/>
        </authorList>
    </citation>
    <scope>NUCLEOTIDE SEQUENCE [LARGE SCALE GENOMIC DNA]</scope>
    <source>
        <strain evidence="6">CCM 8825</strain>
    </source>
</reference>
<comment type="caution">
    <text evidence="5">The sequence shown here is derived from an EMBL/GenBank/DDBJ whole genome shotgun (WGS) entry which is preliminary data.</text>
</comment>
<evidence type="ECO:0000256" key="3">
    <source>
        <dbReference type="ARBA" id="ARBA00022840"/>
    </source>
</evidence>
<evidence type="ECO:0000313" key="5">
    <source>
        <dbReference type="EMBL" id="RUT67881.1"/>
    </source>
</evidence>
<dbReference type="OrthoDB" id="7438987at2"/>